<evidence type="ECO:0000259" key="9">
    <source>
        <dbReference type="PROSITE" id="PS50132"/>
    </source>
</evidence>
<dbReference type="PROSITE" id="PS50186">
    <property type="entry name" value="DEP"/>
    <property type="match status" value="1"/>
</dbReference>
<evidence type="ECO:0000256" key="6">
    <source>
        <dbReference type="ARBA" id="ARBA00022700"/>
    </source>
</evidence>
<dbReference type="GeneID" id="115534750"/>
<dbReference type="SMART" id="SM00224">
    <property type="entry name" value="GGL"/>
    <property type="match status" value="1"/>
</dbReference>
<keyword evidence="4" id="KW-1003">Cell membrane</keyword>
<feature type="domain" description="DEP" evidence="10">
    <location>
        <begin position="96"/>
        <end position="171"/>
    </location>
</feature>
<feature type="compositionally biased region" description="Acidic residues" evidence="8">
    <location>
        <begin position="15"/>
        <end position="40"/>
    </location>
</feature>
<evidence type="ECO:0000256" key="5">
    <source>
        <dbReference type="ARBA" id="ARBA00022490"/>
    </source>
</evidence>
<feature type="region of interest" description="Disordered" evidence="8">
    <location>
        <begin position="1"/>
        <end position="52"/>
    </location>
</feature>
<dbReference type="PANTHER" id="PTHR45746:SF2">
    <property type="entry name" value="REGULATOR OF G-PROTEIN SIGNALING 6"/>
    <property type="match status" value="1"/>
</dbReference>
<dbReference type="RefSeq" id="XP_030201811.1">
    <property type="nucleotide sequence ID" value="XM_030345951.1"/>
</dbReference>
<dbReference type="CDD" id="cd04450">
    <property type="entry name" value="DEP_RGS7-like"/>
    <property type="match status" value="1"/>
</dbReference>
<dbReference type="GO" id="GO:0043005">
    <property type="term" value="C:neuron projection"/>
    <property type="evidence" value="ECO:0007669"/>
    <property type="project" value="TreeGrafter"/>
</dbReference>
<dbReference type="CDD" id="cd00068">
    <property type="entry name" value="GGL"/>
    <property type="match status" value="1"/>
</dbReference>
<keyword evidence="5" id="KW-0963">Cytoplasm</keyword>
<dbReference type="Gene3D" id="1.10.1240.60">
    <property type="match status" value="1"/>
</dbReference>
<organism evidence="11 12">
    <name type="scientific">Gadus morhua</name>
    <name type="common">Atlantic cod</name>
    <dbReference type="NCBI Taxonomy" id="8049"/>
    <lineage>
        <taxon>Eukaryota</taxon>
        <taxon>Metazoa</taxon>
        <taxon>Chordata</taxon>
        <taxon>Craniata</taxon>
        <taxon>Vertebrata</taxon>
        <taxon>Euteleostomi</taxon>
        <taxon>Actinopterygii</taxon>
        <taxon>Neopterygii</taxon>
        <taxon>Teleostei</taxon>
        <taxon>Neoteleostei</taxon>
        <taxon>Acanthomorphata</taxon>
        <taxon>Zeiogadaria</taxon>
        <taxon>Gadariae</taxon>
        <taxon>Gadiformes</taxon>
        <taxon>Gadoidei</taxon>
        <taxon>Gadidae</taxon>
        <taxon>Gadus</taxon>
    </lineage>
</organism>
<feature type="domain" description="RGS" evidence="9">
    <location>
        <begin position="393"/>
        <end position="508"/>
    </location>
</feature>
<evidence type="ECO:0000313" key="12">
    <source>
        <dbReference type="Proteomes" id="UP000694546"/>
    </source>
</evidence>
<evidence type="ECO:0000256" key="7">
    <source>
        <dbReference type="ARBA" id="ARBA00023136"/>
    </source>
</evidence>
<dbReference type="GO" id="GO:0008277">
    <property type="term" value="P:regulation of G protein-coupled receptor signaling pathway"/>
    <property type="evidence" value="ECO:0007669"/>
    <property type="project" value="InterPro"/>
</dbReference>
<reference evidence="11" key="1">
    <citation type="submission" date="2025-08" db="UniProtKB">
        <authorList>
            <consortium name="Ensembl"/>
        </authorList>
    </citation>
    <scope>IDENTIFICATION</scope>
</reference>
<dbReference type="GO" id="GO:0009968">
    <property type="term" value="P:negative regulation of signal transduction"/>
    <property type="evidence" value="ECO:0007669"/>
    <property type="project" value="UniProtKB-KW"/>
</dbReference>
<dbReference type="SUPFAM" id="SSF48097">
    <property type="entry name" value="Regulator of G-protein signaling, RGS"/>
    <property type="match status" value="1"/>
</dbReference>
<dbReference type="Proteomes" id="UP000694546">
    <property type="component" value="Chromosome 21"/>
</dbReference>
<gene>
    <name evidence="11" type="primary">LOC115534750</name>
</gene>
<reference evidence="11" key="2">
    <citation type="submission" date="2025-09" db="UniProtKB">
        <authorList>
            <consortium name="Ensembl"/>
        </authorList>
    </citation>
    <scope>IDENTIFICATION</scope>
</reference>
<evidence type="ECO:0000313" key="11">
    <source>
        <dbReference type="Ensembl" id="ENSGMOP00000051761.1"/>
    </source>
</evidence>
<dbReference type="FunFam" id="4.10.260.10:FF:000002">
    <property type="entry name" value="Regulator of G-protein signaling 6"/>
    <property type="match status" value="1"/>
</dbReference>
<evidence type="ECO:0000256" key="4">
    <source>
        <dbReference type="ARBA" id="ARBA00022475"/>
    </source>
</evidence>
<dbReference type="Gene3D" id="1.10.10.10">
    <property type="entry name" value="Winged helix-like DNA-binding domain superfamily/Winged helix DNA-binding domain"/>
    <property type="match status" value="1"/>
</dbReference>
<dbReference type="SUPFAM" id="SSF48670">
    <property type="entry name" value="Transducin (heterotrimeric G protein), gamma chain"/>
    <property type="match status" value="1"/>
</dbReference>
<dbReference type="OMA" id="ADPPFHD"/>
<dbReference type="InterPro" id="IPR015898">
    <property type="entry name" value="G-protein_gamma-like_dom"/>
</dbReference>
<accession>A0A8C5BVT0</accession>
<dbReference type="GO" id="GO:0005886">
    <property type="term" value="C:plasma membrane"/>
    <property type="evidence" value="ECO:0007669"/>
    <property type="project" value="UniProtKB-SubCell"/>
</dbReference>
<dbReference type="SMART" id="SM01224">
    <property type="entry name" value="G_gamma"/>
    <property type="match status" value="1"/>
</dbReference>
<protein>
    <submittedName>
        <fullName evidence="11">Regulator of G protein signaling 6</fullName>
    </submittedName>
</protein>
<dbReference type="InterPro" id="IPR040759">
    <property type="entry name" value="RGS_DHEX"/>
</dbReference>
<dbReference type="InterPro" id="IPR036390">
    <property type="entry name" value="WH_DNA-bd_sf"/>
</dbReference>
<dbReference type="KEGG" id="gmh:115534750"/>
<dbReference type="SMART" id="SM00049">
    <property type="entry name" value="DEP"/>
    <property type="match status" value="1"/>
</dbReference>
<proteinExistence type="predicted"/>
<dbReference type="InterPro" id="IPR036388">
    <property type="entry name" value="WH-like_DNA-bd_sf"/>
</dbReference>
<dbReference type="SUPFAM" id="SSF46785">
    <property type="entry name" value="Winged helix' DNA-binding domain"/>
    <property type="match status" value="1"/>
</dbReference>
<name>A0A8C5BVT0_GADMO</name>
<dbReference type="InterPro" id="IPR016137">
    <property type="entry name" value="RGS"/>
</dbReference>
<dbReference type="OrthoDB" id="196547at2759"/>
<dbReference type="GeneTree" id="ENSGT00940000157159"/>
<evidence type="ECO:0000259" key="10">
    <source>
        <dbReference type="PROSITE" id="PS50186"/>
    </source>
</evidence>
<keyword evidence="6" id="KW-0734">Signal transduction inhibitor</keyword>
<dbReference type="AlphaFoldDB" id="A0A8C5BVT0"/>
<evidence type="ECO:0000256" key="1">
    <source>
        <dbReference type="ARBA" id="ARBA00004170"/>
    </source>
</evidence>
<dbReference type="FunFam" id="1.10.1240.60:FF:000001">
    <property type="entry name" value="Regulator of G-protein signaling 6"/>
    <property type="match status" value="1"/>
</dbReference>
<dbReference type="FunFam" id="1.10.10.10:FF:000162">
    <property type="entry name" value="Regulator of G-protein signaling 6"/>
    <property type="match status" value="1"/>
</dbReference>
<feature type="compositionally biased region" description="Basic and acidic residues" evidence="8">
    <location>
        <begin position="1"/>
        <end position="13"/>
    </location>
</feature>
<dbReference type="PANTHER" id="PTHR45746">
    <property type="entry name" value="LP21163P"/>
    <property type="match status" value="1"/>
</dbReference>
<dbReference type="InterPro" id="IPR036305">
    <property type="entry name" value="RGS_sf"/>
</dbReference>
<dbReference type="InterPro" id="IPR047017">
    <property type="entry name" value="RGS6/7/9/11_DHEX_sf"/>
</dbReference>
<dbReference type="GO" id="GO:0005829">
    <property type="term" value="C:cytosol"/>
    <property type="evidence" value="ECO:0007669"/>
    <property type="project" value="UniProtKB-SubCell"/>
</dbReference>
<dbReference type="Gene3D" id="4.10.260.10">
    <property type="entry name" value="Transducin (heterotrimeric G protein), gamma chain"/>
    <property type="match status" value="1"/>
</dbReference>
<dbReference type="PRINTS" id="PR01301">
    <property type="entry name" value="RGSPROTEIN"/>
</dbReference>
<dbReference type="InterPro" id="IPR047016">
    <property type="entry name" value="RGS6/7/9/11"/>
</dbReference>
<keyword evidence="12" id="KW-1185">Reference proteome</keyword>
<dbReference type="Gene3D" id="1.10.167.10">
    <property type="entry name" value="Regulator of G-protein Signalling 4, domain 2"/>
    <property type="match status" value="1"/>
</dbReference>
<evidence type="ECO:0000256" key="3">
    <source>
        <dbReference type="ARBA" id="ARBA00004514"/>
    </source>
</evidence>
<dbReference type="InterPro" id="IPR036284">
    <property type="entry name" value="GGL_sf"/>
</dbReference>
<dbReference type="Pfam" id="PF00631">
    <property type="entry name" value="G-gamma"/>
    <property type="match status" value="1"/>
</dbReference>
<dbReference type="PROSITE" id="PS50132">
    <property type="entry name" value="RGS"/>
    <property type="match status" value="1"/>
</dbReference>
<evidence type="ECO:0000256" key="8">
    <source>
        <dbReference type="SAM" id="MobiDB-lite"/>
    </source>
</evidence>
<dbReference type="Pfam" id="PF00610">
    <property type="entry name" value="DEP"/>
    <property type="match status" value="1"/>
</dbReference>
<evidence type="ECO:0000256" key="2">
    <source>
        <dbReference type="ARBA" id="ARBA00004236"/>
    </source>
</evidence>
<dbReference type="GO" id="GO:0005096">
    <property type="term" value="F:GTPase activator activity"/>
    <property type="evidence" value="ECO:0007669"/>
    <property type="project" value="TreeGrafter"/>
</dbReference>
<dbReference type="GO" id="GO:0007186">
    <property type="term" value="P:G protein-coupled receptor signaling pathway"/>
    <property type="evidence" value="ECO:0007669"/>
    <property type="project" value="InterPro"/>
</dbReference>
<dbReference type="SMART" id="SM00315">
    <property type="entry name" value="RGS"/>
    <property type="match status" value="1"/>
</dbReference>
<dbReference type="Pfam" id="PF18148">
    <property type="entry name" value="RGS_DHEX"/>
    <property type="match status" value="1"/>
</dbReference>
<dbReference type="RefSeq" id="XP_030201810.1">
    <property type="nucleotide sequence ID" value="XM_030345950.1"/>
</dbReference>
<dbReference type="InterPro" id="IPR000591">
    <property type="entry name" value="DEP_dom"/>
</dbReference>
<dbReference type="InterPro" id="IPR044926">
    <property type="entry name" value="RGS_subdomain_2"/>
</dbReference>
<comment type="subcellular location">
    <subcellularLocation>
        <location evidence="2">Cell membrane</location>
    </subcellularLocation>
    <subcellularLocation>
        <location evidence="3">Cytoplasm</location>
        <location evidence="3">Cytosol</location>
    </subcellularLocation>
    <subcellularLocation>
        <location evidence="1">Membrane</location>
        <topology evidence="1">Peripheral membrane protein</topology>
    </subcellularLocation>
</comment>
<keyword evidence="7" id="KW-0472">Membrane</keyword>
<dbReference type="FunFam" id="1.10.167.10:FF:000002">
    <property type="entry name" value="Regulator of G-protein signaling 6 isoform 9"/>
    <property type="match status" value="1"/>
</dbReference>
<dbReference type="Pfam" id="PF00615">
    <property type="entry name" value="RGS"/>
    <property type="match status" value="1"/>
</dbReference>
<sequence>MADAPEQKQRVGGEEQVEEEEEEQEQPEEDEEEEDEDEASEGSVDSTEGSPRMTLAARRALRALKSLGASVDPDDDSPNMIVYRKIEDIVMFIQDEEEGVPIRTVKSFMTKIPSVVTGTDIVQWLMKNLDIEDPAEAIHVGGLIASQGYFFPISDHVLSLKDDGTFYRFQAPYFWPSNCWEPENTDYAIYLCKRTMQNKTRLELADYEAENLARLQRAFARKWEFIFMQAEAQVKIDRKKDKSERKILDSQERAFWDVHRPVPGCVNTTEMDIRKCRRMKNPHRVKKSVYGLAEEPTQVQSPVHGPVHNARKGTKEDLEKEIGFLRHQLDRHCMKMSKVAESLISYTEQYMEYDPFLTSPEPSNPWTSDDCTFWDLETSKEPSQQRVKKWGFSLDEALKDPAGQELFLKFLESEFSSENLRFWLAVQDLKQRPLLEVAERTQEIWAEFLAEGAPSTINLDSHSYERTGHNLKDPGRYSYEDAQDHIYKLMKSDSYTRFLRSNAYQDLLITRKKPEAEQGRRTSLEKFTRSVGKSLTGKRLTGLMQSS</sequence>
<dbReference type="GO" id="GO:0035556">
    <property type="term" value="P:intracellular signal transduction"/>
    <property type="evidence" value="ECO:0007669"/>
    <property type="project" value="InterPro"/>
</dbReference>
<dbReference type="Ensembl" id="ENSGMOT00000034216.1">
    <property type="protein sequence ID" value="ENSGMOP00000051761.1"/>
    <property type="gene ID" value="ENSGMOG00000009460.2"/>
</dbReference>